<accession>A0A1Z5H4Z4</accession>
<keyword evidence="1" id="KW-1133">Transmembrane helix</keyword>
<dbReference type="PROSITE" id="PS51257">
    <property type="entry name" value="PROKAR_LIPOPROTEIN"/>
    <property type="match status" value="1"/>
</dbReference>
<sequence>MKIRSWFLQLCLLAASCLVILLAGLLFWRIPIHAVPAGMPALQAYALTIGLYVSAISFIVLAVFAWQLLHLISQQLVFTAKTVQLFVALKWSCVGIQLGALTMLPGIYLVADRTDAPGVMAMGLIFYAVWLFMTVFFAILQRLWATAVAFKHVSNDSE</sequence>
<evidence type="ECO:0000313" key="3">
    <source>
        <dbReference type="Proteomes" id="UP000198402"/>
    </source>
</evidence>
<protein>
    <recommendedName>
        <fullName evidence="4">DUF2975 domain-containing protein</fullName>
    </recommendedName>
</protein>
<organism evidence="2 3">
    <name type="scientific">Secundilactobacillus silagei JCM 19001</name>
    <dbReference type="NCBI Taxonomy" id="1302250"/>
    <lineage>
        <taxon>Bacteria</taxon>
        <taxon>Bacillati</taxon>
        <taxon>Bacillota</taxon>
        <taxon>Bacilli</taxon>
        <taxon>Lactobacillales</taxon>
        <taxon>Lactobacillaceae</taxon>
        <taxon>Secundilactobacillus</taxon>
    </lineage>
</organism>
<keyword evidence="1" id="KW-0472">Membrane</keyword>
<dbReference type="EMBL" id="BCMG01000001">
    <property type="protein sequence ID" value="GAT17979.1"/>
    <property type="molecule type" value="Genomic_DNA"/>
</dbReference>
<dbReference type="OrthoDB" id="1100174at2"/>
<dbReference type="STRING" id="1302250.GCA_001313225_00335"/>
<dbReference type="Proteomes" id="UP000198402">
    <property type="component" value="Unassembled WGS sequence"/>
</dbReference>
<feature type="transmembrane region" description="Helical" evidence="1">
    <location>
        <begin position="44"/>
        <end position="66"/>
    </location>
</feature>
<keyword evidence="1" id="KW-0812">Transmembrane</keyword>
<gene>
    <name evidence="2" type="ORF">IWT126_00236</name>
</gene>
<evidence type="ECO:0008006" key="4">
    <source>
        <dbReference type="Google" id="ProtNLM"/>
    </source>
</evidence>
<dbReference type="Pfam" id="PF11188">
    <property type="entry name" value="DUF2975"/>
    <property type="match status" value="1"/>
</dbReference>
<dbReference type="RefSeq" id="WP_159459438.1">
    <property type="nucleotide sequence ID" value="NZ_BCMG01000001.1"/>
</dbReference>
<feature type="transmembrane region" description="Helical" evidence="1">
    <location>
        <begin position="87"/>
        <end position="111"/>
    </location>
</feature>
<feature type="transmembrane region" description="Helical" evidence="1">
    <location>
        <begin position="117"/>
        <end position="140"/>
    </location>
</feature>
<evidence type="ECO:0000313" key="2">
    <source>
        <dbReference type="EMBL" id="GAT17979.1"/>
    </source>
</evidence>
<name>A0A1Z5H4Z4_9LACO</name>
<dbReference type="InterPro" id="IPR021354">
    <property type="entry name" value="DUF2975"/>
</dbReference>
<reference evidence="2 3" key="1">
    <citation type="submission" date="2015-11" db="EMBL/GenBank/DDBJ databases">
        <title>Draft genome sequences of new species of the genus Lactobacillus isolated from orchardgrass silage.</title>
        <authorList>
            <person name="Tohno M."/>
            <person name="Tanizawa Y."/>
            <person name="Arita M."/>
        </authorList>
    </citation>
    <scope>NUCLEOTIDE SEQUENCE [LARGE SCALE GENOMIC DNA]</scope>
    <source>
        <strain evidence="2 3">IWT126</strain>
    </source>
</reference>
<keyword evidence="3" id="KW-1185">Reference proteome</keyword>
<comment type="caution">
    <text evidence="2">The sequence shown here is derived from an EMBL/GenBank/DDBJ whole genome shotgun (WGS) entry which is preliminary data.</text>
</comment>
<evidence type="ECO:0000256" key="1">
    <source>
        <dbReference type="SAM" id="Phobius"/>
    </source>
</evidence>
<proteinExistence type="predicted"/>
<dbReference type="AlphaFoldDB" id="A0A1Z5H4Z4"/>